<evidence type="ECO:0000256" key="1">
    <source>
        <dbReference type="SAM" id="MobiDB-lite"/>
    </source>
</evidence>
<feature type="region of interest" description="Disordered" evidence="1">
    <location>
        <begin position="1"/>
        <end position="26"/>
    </location>
</feature>
<proteinExistence type="predicted"/>
<protein>
    <submittedName>
        <fullName evidence="2">Uncharacterized protein</fullName>
    </submittedName>
</protein>
<reference evidence="2" key="1">
    <citation type="journal article" date="2021" name="bioRxiv">
        <title>Whole Genome Assembly and Annotation of Northern Wild Rice, Zizania palustris L., Supports a Whole Genome Duplication in the Zizania Genus.</title>
        <authorList>
            <person name="Haas M."/>
            <person name="Kono T."/>
            <person name="Macchietto M."/>
            <person name="Millas R."/>
            <person name="McGilp L."/>
            <person name="Shao M."/>
            <person name="Duquette J."/>
            <person name="Hirsch C.N."/>
            <person name="Kimball J."/>
        </authorList>
    </citation>
    <scope>NUCLEOTIDE SEQUENCE</scope>
    <source>
        <tissue evidence="2">Fresh leaf tissue</tissue>
    </source>
</reference>
<keyword evidence="3" id="KW-1185">Reference proteome</keyword>
<dbReference type="Proteomes" id="UP000729402">
    <property type="component" value="Unassembled WGS sequence"/>
</dbReference>
<evidence type="ECO:0000313" key="3">
    <source>
        <dbReference type="Proteomes" id="UP000729402"/>
    </source>
</evidence>
<reference evidence="2" key="2">
    <citation type="submission" date="2021-02" db="EMBL/GenBank/DDBJ databases">
        <authorList>
            <person name="Kimball J.A."/>
            <person name="Haas M.W."/>
            <person name="Macchietto M."/>
            <person name="Kono T."/>
            <person name="Duquette J."/>
            <person name="Shao M."/>
        </authorList>
    </citation>
    <scope>NUCLEOTIDE SEQUENCE</scope>
    <source>
        <tissue evidence="2">Fresh leaf tissue</tissue>
    </source>
</reference>
<gene>
    <name evidence="2" type="ORF">GUJ93_ZPchr0481g2892</name>
</gene>
<dbReference type="AlphaFoldDB" id="A0A8J5V081"/>
<comment type="caution">
    <text evidence="2">The sequence shown here is derived from an EMBL/GenBank/DDBJ whole genome shotgun (WGS) entry which is preliminary data.</text>
</comment>
<evidence type="ECO:0000313" key="2">
    <source>
        <dbReference type="EMBL" id="KAG8044340.1"/>
    </source>
</evidence>
<accession>A0A8J5V081</accession>
<sequence length="96" mass="10563">MVSTPRRWWMRRQKHKGEDGIGPSGLVDGGAVGGNTGIIPSMPQVRMPTMPDKLQVLAIVQVKASAQRMQQPLEDVEKITVETKEVPICVMRPLSS</sequence>
<name>A0A8J5V081_ZIZPA</name>
<dbReference type="EMBL" id="JAAALK010000809">
    <property type="protein sequence ID" value="KAG8044340.1"/>
    <property type="molecule type" value="Genomic_DNA"/>
</dbReference>
<organism evidence="2 3">
    <name type="scientific">Zizania palustris</name>
    <name type="common">Northern wild rice</name>
    <dbReference type="NCBI Taxonomy" id="103762"/>
    <lineage>
        <taxon>Eukaryota</taxon>
        <taxon>Viridiplantae</taxon>
        <taxon>Streptophyta</taxon>
        <taxon>Embryophyta</taxon>
        <taxon>Tracheophyta</taxon>
        <taxon>Spermatophyta</taxon>
        <taxon>Magnoliopsida</taxon>
        <taxon>Liliopsida</taxon>
        <taxon>Poales</taxon>
        <taxon>Poaceae</taxon>
        <taxon>BOP clade</taxon>
        <taxon>Oryzoideae</taxon>
        <taxon>Oryzeae</taxon>
        <taxon>Zizaniinae</taxon>
        <taxon>Zizania</taxon>
    </lineage>
</organism>